<dbReference type="InterPro" id="IPR028148">
    <property type="entry name" value="Imm74"/>
</dbReference>
<proteinExistence type="predicted"/>
<dbReference type="Proteomes" id="UP001197236">
    <property type="component" value="Unassembled WGS sequence"/>
</dbReference>
<dbReference type="RefSeq" id="WP_063877593.1">
    <property type="nucleotide sequence ID" value="NZ_CP126314.1"/>
</dbReference>
<dbReference type="Pfam" id="PF15603">
    <property type="entry name" value="Imm74"/>
    <property type="match status" value="1"/>
</dbReference>
<dbReference type="EMBL" id="JAHVXZ010000009">
    <property type="protein sequence ID" value="MBW1258718.1"/>
    <property type="molecule type" value="Genomic_DNA"/>
</dbReference>
<evidence type="ECO:0000313" key="2">
    <source>
        <dbReference type="Proteomes" id="UP001197236"/>
    </source>
</evidence>
<gene>
    <name evidence="1" type="ORF">KYI95_16185</name>
</gene>
<organism evidence="1 2">
    <name type="scientific">Pantoea allii</name>
    <dbReference type="NCBI Taxonomy" id="574096"/>
    <lineage>
        <taxon>Bacteria</taxon>
        <taxon>Pseudomonadati</taxon>
        <taxon>Pseudomonadota</taxon>
        <taxon>Gammaproteobacteria</taxon>
        <taxon>Enterobacterales</taxon>
        <taxon>Erwiniaceae</taxon>
        <taxon>Pantoea</taxon>
    </lineage>
</organism>
<accession>A0ABS6VHE7</accession>
<protein>
    <submittedName>
        <fullName evidence="1">Uncharacterized protein</fullName>
    </submittedName>
</protein>
<evidence type="ECO:0000313" key="1">
    <source>
        <dbReference type="EMBL" id="MBW1258718.1"/>
    </source>
</evidence>
<name>A0ABS6VHE7_9GAMM</name>
<comment type="caution">
    <text evidence="1">The sequence shown here is derived from an EMBL/GenBank/DDBJ whole genome shotgun (WGS) entry which is preliminary data.</text>
</comment>
<sequence>MKVSGTSSHVYLDMDGQIIKAEGEMIVGGFVAYKSTMKFEPPYENEPVTEAIRQKYIDEALRETKDSYMKLEFE</sequence>
<keyword evidence="2" id="KW-1185">Reference proteome</keyword>
<reference evidence="1 2" key="1">
    <citation type="submission" date="2021-07" db="EMBL/GenBank/DDBJ databases">
        <title>A novel phosphonate cluster across the Pantoea species complex is important for pathogenicity in onion.</title>
        <authorList>
            <person name="Zhao M."/>
            <person name="Stice S."/>
            <person name="Shin G.Y."/>
            <person name="Coutinho T."/>
            <person name="Gitaitis R."/>
            <person name="Kvitko B."/>
            <person name="Dutta B."/>
        </authorList>
    </citation>
    <scope>NUCLEOTIDE SEQUENCE [LARGE SCALE GENOMIC DNA]</scope>
    <source>
        <strain evidence="1 2">BD 382</strain>
    </source>
</reference>